<comment type="caution">
    <text evidence="5">The sequence shown here is derived from an EMBL/GenBank/DDBJ whole genome shotgun (WGS) entry which is preliminary data.</text>
</comment>
<dbReference type="InterPro" id="IPR027417">
    <property type="entry name" value="P-loop_NTPase"/>
</dbReference>
<dbReference type="AlphaFoldDB" id="A0AA37SLM4"/>
<organism evidence="5 6">
    <name type="scientific">Portibacter lacus</name>
    <dbReference type="NCBI Taxonomy" id="1099794"/>
    <lineage>
        <taxon>Bacteria</taxon>
        <taxon>Pseudomonadati</taxon>
        <taxon>Bacteroidota</taxon>
        <taxon>Saprospiria</taxon>
        <taxon>Saprospirales</taxon>
        <taxon>Haliscomenobacteraceae</taxon>
        <taxon>Portibacter</taxon>
    </lineage>
</organism>
<dbReference type="Gene3D" id="3.40.50.300">
    <property type="entry name" value="P-loop containing nucleotide triphosphate hydrolases"/>
    <property type="match status" value="1"/>
</dbReference>
<protein>
    <recommendedName>
        <fullName evidence="4">AAA+ ATPase domain-containing protein</fullName>
    </recommendedName>
</protein>
<evidence type="ECO:0000313" key="5">
    <source>
        <dbReference type="EMBL" id="GLR16718.1"/>
    </source>
</evidence>
<accession>A0AA37SLM4</accession>
<evidence type="ECO:0000256" key="2">
    <source>
        <dbReference type="ARBA" id="ARBA00022741"/>
    </source>
</evidence>
<keyword evidence="6" id="KW-1185">Reference proteome</keyword>
<keyword evidence="2" id="KW-0547">Nucleotide-binding</keyword>
<gene>
    <name evidence="5" type="ORF">GCM10007940_13330</name>
</gene>
<dbReference type="CDD" id="cd19481">
    <property type="entry name" value="RecA-like_protease"/>
    <property type="match status" value="1"/>
</dbReference>
<dbReference type="PANTHER" id="PTHR23073">
    <property type="entry name" value="26S PROTEASOME REGULATORY SUBUNIT"/>
    <property type="match status" value="1"/>
</dbReference>
<proteinExistence type="inferred from homology"/>
<dbReference type="EMBL" id="BSOH01000007">
    <property type="protein sequence ID" value="GLR16718.1"/>
    <property type="molecule type" value="Genomic_DNA"/>
</dbReference>
<reference evidence="5" key="1">
    <citation type="journal article" date="2014" name="Int. J. Syst. Evol. Microbiol.">
        <title>Complete genome sequence of Corynebacterium casei LMG S-19264T (=DSM 44701T), isolated from a smear-ripened cheese.</title>
        <authorList>
            <consortium name="US DOE Joint Genome Institute (JGI-PGF)"/>
            <person name="Walter F."/>
            <person name="Albersmeier A."/>
            <person name="Kalinowski J."/>
            <person name="Ruckert C."/>
        </authorList>
    </citation>
    <scope>NUCLEOTIDE SEQUENCE</scope>
    <source>
        <strain evidence="5">NBRC 108769</strain>
    </source>
</reference>
<dbReference type="SMART" id="SM00382">
    <property type="entry name" value="AAA"/>
    <property type="match status" value="1"/>
</dbReference>
<evidence type="ECO:0000259" key="4">
    <source>
        <dbReference type="SMART" id="SM00382"/>
    </source>
</evidence>
<sequence>MENSTVENPILKLENNSKTLLEELKWLHLVLDTRFKLYFNQPCDYKSIHDIPVPAIVEGASVYADVIKYYNVSVEERIIILLAISPHVCPQILDVFFTKNEKYGRGFTEFGGVKGNQHSGFIPTGETAAFVIAGNDILGKIKVMNIFDPDHYFSKYKIISLDKDKSNEPILSGILSITPDYLSYFTNGTQYKPNFSSEFPAQQIETKLEWEDLVIEEFLMDEIQEIMVWIKNYSKILNEWGLAKVLKPGYRSLFYGPPGTGKTMTASLLGKTTGLDVFRIDLSKIVSKYIGETEKNLANIFDQAENKNWILFFDEADAIFGKRTSTSDSKDRYANQEIAYLLQRIEDFPGVLILATNLKSNMDDAFARRFQSMIYFPTPGPQLRMRLWENAFKGFEIDENVDLWPISKSYEVTGGSIINVLRHCALNAVTRNEKKIYQEDIIEGIKKEFRKEGKTV</sequence>
<dbReference type="Pfam" id="PF00004">
    <property type="entry name" value="AAA"/>
    <property type="match status" value="1"/>
</dbReference>
<dbReference type="Proteomes" id="UP001156666">
    <property type="component" value="Unassembled WGS sequence"/>
</dbReference>
<dbReference type="GO" id="GO:0005524">
    <property type="term" value="F:ATP binding"/>
    <property type="evidence" value="ECO:0007669"/>
    <property type="project" value="UniProtKB-KW"/>
</dbReference>
<dbReference type="RefSeq" id="WP_235291092.1">
    <property type="nucleotide sequence ID" value="NZ_BSOH01000007.1"/>
</dbReference>
<evidence type="ECO:0000256" key="1">
    <source>
        <dbReference type="ARBA" id="ARBA00006914"/>
    </source>
</evidence>
<dbReference type="InterPro" id="IPR050221">
    <property type="entry name" value="26S_Proteasome_ATPase"/>
</dbReference>
<reference evidence="5" key="2">
    <citation type="submission" date="2023-01" db="EMBL/GenBank/DDBJ databases">
        <title>Draft genome sequence of Portibacter lacus strain NBRC 108769.</title>
        <authorList>
            <person name="Sun Q."/>
            <person name="Mori K."/>
        </authorList>
    </citation>
    <scope>NUCLEOTIDE SEQUENCE</scope>
    <source>
        <strain evidence="5">NBRC 108769</strain>
    </source>
</reference>
<feature type="domain" description="AAA+ ATPase" evidence="4">
    <location>
        <begin position="248"/>
        <end position="380"/>
    </location>
</feature>
<dbReference type="SUPFAM" id="SSF52540">
    <property type="entry name" value="P-loop containing nucleoside triphosphate hydrolases"/>
    <property type="match status" value="1"/>
</dbReference>
<dbReference type="InterPro" id="IPR003593">
    <property type="entry name" value="AAA+_ATPase"/>
</dbReference>
<keyword evidence="3" id="KW-0067">ATP-binding</keyword>
<dbReference type="GO" id="GO:0016887">
    <property type="term" value="F:ATP hydrolysis activity"/>
    <property type="evidence" value="ECO:0007669"/>
    <property type="project" value="InterPro"/>
</dbReference>
<dbReference type="InterPro" id="IPR003959">
    <property type="entry name" value="ATPase_AAA_core"/>
</dbReference>
<comment type="similarity">
    <text evidence="1">Belongs to the AAA ATPase family.</text>
</comment>
<name>A0AA37SLM4_9BACT</name>
<evidence type="ECO:0000256" key="3">
    <source>
        <dbReference type="ARBA" id="ARBA00022840"/>
    </source>
</evidence>
<evidence type="ECO:0000313" key="6">
    <source>
        <dbReference type="Proteomes" id="UP001156666"/>
    </source>
</evidence>